<dbReference type="PANTHER" id="PTHR12837">
    <property type="entry name" value="POLY ADP-RIBOSE GLYCOHYDROLASE"/>
    <property type="match status" value="1"/>
</dbReference>
<dbReference type="PANTHER" id="PTHR12837:SF15">
    <property type="entry name" value="POLY(ADP-RIBOSE) GLYCOHYDROLASE"/>
    <property type="match status" value="1"/>
</dbReference>
<protein>
    <recommendedName>
        <fullName evidence="1">PARG catalytic Macro domain-containing protein</fullName>
    </recommendedName>
</protein>
<dbReference type="Proteomes" id="UP000314982">
    <property type="component" value="Unassembled WGS sequence"/>
</dbReference>
<keyword evidence="3" id="KW-1185">Reference proteome</keyword>
<dbReference type="GO" id="GO:0005634">
    <property type="term" value="C:nucleus"/>
    <property type="evidence" value="ECO:0007669"/>
    <property type="project" value="TreeGrafter"/>
</dbReference>
<dbReference type="STRING" id="62062.ENSHHUP00000028325"/>
<evidence type="ECO:0000313" key="2">
    <source>
        <dbReference type="Ensembl" id="ENSHHUP00000028325.1"/>
    </source>
</evidence>
<name>A0A4W5LTE6_9TELE</name>
<dbReference type="InterPro" id="IPR007724">
    <property type="entry name" value="Poly_GlycHdrlase"/>
</dbReference>
<dbReference type="GO" id="GO:0009225">
    <property type="term" value="P:nucleotide-sugar metabolic process"/>
    <property type="evidence" value="ECO:0007669"/>
    <property type="project" value="TreeGrafter"/>
</dbReference>
<dbReference type="GO" id="GO:0005975">
    <property type="term" value="P:carbohydrate metabolic process"/>
    <property type="evidence" value="ECO:0007669"/>
    <property type="project" value="InterPro"/>
</dbReference>
<dbReference type="GO" id="GO:1990966">
    <property type="term" value="P:ATP generation from poly-ADP-D-ribose"/>
    <property type="evidence" value="ECO:0007669"/>
    <property type="project" value="TreeGrafter"/>
</dbReference>
<dbReference type="Ensembl" id="ENSHHUT00000029469.1">
    <property type="protein sequence ID" value="ENSHHUP00000028325.1"/>
    <property type="gene ID" value="ENSHHUG00000018028.1"/>
</dbReference>
<dbReference type="GO" id="GO:0005737">
    <property type="term" value="C:cytoplasm"/>
    <property type="evidence" value="ECO:0007669"/>
    <property type="project" value="TreeGrafter"/>
</dbReference>
<feature type="domain" description="PARG catalytic Macro" evidence="1">
    <location>
        <begin position="1"/>
        <end position="69"/>
    </location>
</feature>
<proteinExistence type="predicted"/>
<reference evidence="3" key="1">
    <citation type="submission" date="2018-06" db="EMBL/GenBank/DDBJ databases">
        <title>Genome assembly of Danube salmon.</title>
        <authorList>
            <person name="Macqueen D.J."/>
            <person name="Gundappa M.K."/>
        </authorList>
    </citation>
    <scope>NUCLEOTIDE SEQUENCE [LARGE SCALE GENOMIC DNA]</scope>
</reference>
<reference evidence="2" key="3">
    <citation type="submission" date="2025-09" db="UniProtKB">
        <authorList>
            <consortium name="Ensembl"/>
        </authorList>
    </citation>
    <scope>IDENTIFICATION</scope>
</reference>
<organism evidence="2 3">
    <name type="scientific">Hucho hucho</name>
    <name type="common">huchen</name>
    <dbReference type="NCBI Taxonomy" id="62062"/>
    <lineage>
        <taxon>Eukaryota</taxon>
        <taxon>Metazoa</taxon>
        <taxon>Chordata</taxon>
        <taxon>Craniata</taxon>
        <taxon>Vertebrata</taxon>
        <taxon>Euteleostomi</taxon>
        <taxon>Actinopterygii</taxon>
        <taxon>Neopterygii</taxon>
        <taxon>Teleostei</taxon>
        <taxon>Protacanthopterygii</taxon>
        <taxon>Salmoniformes</taxon>
        <taxon>Salmonidae</taxon>
        <taxon>Salmoninae</taxon>
        <taxon>Hucho</taxon>
    </lineage>
</organism>
<accession>A0A4W5LTE6</accession>
<dbReference type="InterPro" id="IPR046372">
    <property type="entry name" value="PARG_cat_C"/>
</dbReference>
<dbReference type="GeneTree" id="ENSGT00390000003652"/>
<dbReference type="AlphaFoldDB" id="A0A4W5LTE6"/>
<reference evidence="2" key="2">
    <citation type="submission" date="2025-08" db="UniProtKB">
        <authorList>
            <consortium name="Ensembl"/>
        </authorList>
    </citation>
    <scope>IDENTIFICATION</scope>
</reference>
<sequence length="70" mass="7884">MIGGGVLGSGLVQEEILFLMNPELIVSRLFTEKLGDNECLFITGSQQFSQYSGYSDTFKWIGPHRDNIER</sequence>
<evidence type="ECO:0000313" key="3">
    <source>
        <dbReference type="Proteomes" id="UP000314982"/>
    </source>
</evidence>
<evidence type="ECO:0000259" key="1">
    <source>
        <dbReference type="Pfam" id="PF05028"/>
    </source>
</evidence>
<dbReference type="Pfam" id="PF05028">
    <property type="entry name" value="PARG_cat_C"/>
    <property type="match status" value="1"/>
</dbReference>
<dbReference type="GO" id="GO:0004649">
    <property type="term" value="F:poly(ADP-ribose) glycohydrolase activity"/>
    <property type="evidence" value="ECO:0007669"/>
    <property type="project" value="InterPro"/>
</dbReference>
<dbReference type="GO" id="GO:0006282">
    <property type="term" value="P:regulation of DNA repair"/>
    <property type="evidence" value="ECO:0007669"/>
    <property type="project" value="InterPro"/>
</dbReference>